<evidence type="ECO:0000313" key="2">
    <source>
        <dbReference type="EMBL" id="NMA44586.1"/>
    </source>
</evidence>
<evidence type="ECO:0000256" key="1">
    <source>
        <dbReference type="SAM" id="Phobius"/>
    </source>
</evidence>
<accession>A0A7K4BZ93</accession>
<gene>
    <name evidence="2" type="ORF">GX950_02135</name>
</gene>
<proteinExistence type="predicted"/>
<feature type="transmembrane region" description="Helical" evidence="1">
    <location>
        <begin position="53"/>
        <end position="72"/>
    </location>
</feature>
<name>A0A7K4BZ93_9ARCH</name>
<keyword evidence="1" id="KW-0812">Transmembrane</keyword>
<organism evidence="2 3">
    <name type="scientific">Candidatus Iainarchaeum sp</name>
    <dbReference type="NCBI Taxonomy" id="3101447"/>
    <lineage>
        <taxon>Archaea</taxon>
        <taxon>Candidatus Iainarchaeota</taxon>
        <taxon>Candidatus Iainarchaeia</taxon>
        <taxon>Candidatus Iainarchaeales</taxon>
        <taxon>Candidatus Iainarchaeaceae</taxon>
        <taxon>Candidatus Iainarchaeum</taxon>
    </lineage>
</organism>
<dbReference type="EMBL" id="JAAZKV010000018">
    <property type="protein sequence ID" value="NMA44586.1"/>
    <property type="molecule type" value="Genomic_DNA"/>
</dbReference>
<feature type="transmembrane region" description="Helical" evidence="1">
    <location>
        <begin position="21"/>
        <end position="41"/>
    </location>
</feature>
<comment type="caution">
    <text evidence="2">The sequence shown here is derived from an EMBL/GenBank/DDBJ whole genome shotgun (WGS) entry which is preliminary data.</text>
</comment>
<reference evidence="2 3" key="1">
    <citation type="journal article" date="2020" name="Biotechnol. Biofuels">
        <title>New insights from the biogas microbiome by comprehensive genome-resolved metagenomics of nearly 1600 species originating from multiple anaerobic digesters.</title>
        <authorList>
            <person name="Campanaro S."/>
            <person name="Treu L."/>
            <person name="Rodriguez-R L.M."/>
            <person name="Kovalovszki A."/>
            <person name="Ziels R.M."/>
            <person name="Maus I."/>
            <person name="Zhu X."/>
            <person name="Kougias P.G."/>
            <person name="Basile A."/>
            <person name="Luo G."/>
            <person name="Schluter A."/>
            <person name="Konstantinidis K.T."/>
            <person name="Angelidaki I."/>
        </authorList>
    </citation>
    <scope>NUCLEOTIDE SEQUENCE [LARGE SCALE GENOMIC DNA]</scope>
    <source>
        <strain evidence="2">AS22ysBPME_79</strain>
    </source>
</reference>
<sequence length="82" mass="9081">MKKKLNKSSSNKPNLKSETQTSWSKIIIAVIVGIVFGYLILGQGWRVLSYESILPLVNLSLLACVLALLLNIRKIILSKVCP</sequence>
<dbReference type="AlphaFoldDB" id="A0A7K4BZ93"/>
<protein>
    <submittedName>
        <fullName evidence="2">Uncharacterized protein</fullName>
    </submittedName>
</protein>
<keyword evidence="1" id="KW-0472">Membrane</keyword>
<evidence type="ECO:0000313" key="3">
    <source>
        <dbReference type="Proteomes" id="UP000526302"/>
    </source>
</evidence>
<keyword evidence="1" id="KW-1133">Transmembrane helix</keyword>
<dbReference type="Proteomes" id="UP000526302">
    <property type="component" value="Unassembled WGS sequence"/>
</dbReference>